<reference evidence="13" key="2">
    <citation type="journal article" date="2021" name="Genome Biol. Evol.">
        <title>Developing a high-quality reference genome for a parasitic bivalve with doubly uniparental inheritance (Bivalvia: Unionida).</title>
        <authorList>
            <person name="Smith C.H."/>
        </authorList>
    </citation>
    <scope>NUCLEOTIDE SEQUENCE</scope>
    <source>
        <strain evidence="13">CHS0354</strain>
        <tissue evidence="13">Mantle</tissue>
    </source>
</reference>
<dbReference type="GO" id="GO:0051424">
    <property type="term" value="F:corticotropin-releasing hormone binding"/>
    <property type="evidence" value="ECO:0007669"/>
    <property type="project" value="InterPro"/>
</dbReference>
<evidence type="ECO:0000256" key="10">
    <source>
        <dbReference type="SAM" id="SignalP"/>
    </source>
</evidence>
<dbReference type="InterPro" id="IPR056178">
    <property type="entry name" value="CRF-BP_C"/>
</dbReference>
<evidence type="ECO:0000259" key="11">
    <source>
        <dbReference type="Pfam" id="PF05428"/>
    </source>
</evidence>
<dbReference type="Pfam" id="PF23541">
    <property type="entry name" value="CRF-BP_C"/>
    <property type="match status" value="1"/>
</dbReference>
<feature type="signal peptide" evidence="10">
    <location>
        <begin position="1"/>
        <end position="18"/>
    </location>
</feature>
<dbReference type="GO" id="GO:0005615">
    <property type="term" value="C:extracellular space"/>
    <property type="evidence" value="ECO:0007669"/>
    <property type="project" value="TreeGrafter"/>
</dbReference>
<name>A0AAE0WCT6_9BIVA</name>
<gene>
    <name evidence="13" type="ORF">CHS0354_011795</name>
</gene>
<comment type="subcellular location">
    <subcellularLocation>
        <location evidence="1">Secreted</location>
    </subcellularLocation>
</comment>
<reference evidence="13" key="1">
    <citation type="journal article" date="2021" name="Genome Biol. Evol.">
        <title>A High-Quality Reference Genome for a Parasitic Bivalve with Doubly Uniparental Inheritance (Bivalvia: Unionida).</title>
        <authorList>
            <person name="Smith C.H."/>
        </authorList>
    </citation>
    <scope>NUCLEOTIDE SEQUENCE</scope>
    <source>
        <strain evidence="13">CHS0354</strain>
    </source>
</reference>
<evidence type="ECO:0000256" key="7">
    <source>
        <dbReference type="ARBA" id="ARBA00023180"/>
    </source>
</evidence>
<evidence type="ECO:0000256" key="9">
    <source>
        <dbReference type="ARBA" id="ARBA00033162"/>
    </source>
</evidence>
<feature type="chain" id="PRO_5042130786" description="Corticotropin-releasing factor-binding protein" evidence="10">
    <location>
        <begin position="19"/>
        <end position="306"/>
    </location>
</feature>
<dbReference type="SUPFAM" id="SSF49854">
    <property type="entry name" value="Spermadhesin, CUB domain"/>
    <property type="match status" value="1"/>
</dbReference>
<evidence type="ECO:0000256" key="5">
    <source>
        <dbReference type="ARBA" id="ARBA00022729"/>
    </source>
</evidence>
<dbReference type="GO" id="GO:0051460">
    <property type="term" value="P:negative regulation of corticotropin secretion"/>
    <property type="evidence" value="ECO:0007669"/>
    <property type="project" value="TreeGrafter"/>
</dbReference>
<keyword evidence="14" id="KW-1185">Reference proteome</keyword>
<comment type="function">
    <text evidence="8">Binds CRF and inactivates it. May prevent inappropriate pituitary-adrenal stimulation in pregnancy.</text>
</comment>
<feature type="domain" description="Corticotropin-releasing factor binding protein C-terminal" evidence="12">
    <location>
        <begin position="167"/>
        <end position="297"/>
    </location>
</feature>
<accession>A0AAE0WCT6</accession>
<evidence type="ECO:0000256" key="1">
    <source>
        <dbReference type="ARBA" id="ARBA00004613"/>
    </source>
</evidence>
<keyword evidence="7" id="KW-0325">Glycoprotein</keyword>
<dbReference type="Pfam" id="PF05428">
    <property type="entry name" value="CRF-BP_N"/>
    <property type="match status" value="1"/>
</dbReference>
<feature type="domain" description="Corticotropin-releasing factor binding protein N-terminal" evidence="11">
    <location>
        <begin position="41"/>
        <end position="156"/>
    </location>
</feature>
<evidence type="ECO:0000313" key="14">
    <source>
        <dbReference type="Proteomes" id="UP001195483"/>
    </source>
</evidence>
<keyword evidence="6" id="KW-1015">Disulfide bond</keyword>
<proteinExistence type="inferred from homology"/>
<reference evidence="13" key="3">
    <citation type="submission" date="2023-05" db="EMBL/GenBank/DDBJ databases">
        <authorList>
            <person name="Smith C.H."/>
        </authorList>
    </citation>
    <scope>NUCLEOTIDE SEQUENCE</scope>
    <source>
        <strain evidence="13">CHS0354</strain>
        <tissue evidence="13">Mantle</tissue>
    </source>
</reference>
<evidence type="ECO:0000313" key="13">
    <source>
        <dbReference type="EMBL" id="KAK3609961.1"/>
    </source>
</evidence>
<dbReference type="PANTHER" id="PTHR10278">
    <property type="entry name" value="CORTICOTROPIN-RELEASING FACTOR-BINDING PROTEIN"/>
    <property type="match status" value="1"/>
</dbReference>
<evidence type="ECO:0000256" key="8">
    <source>
        <dbReference type="ARBA" id="ARBA00024997"/>
    </source>
</evidence>
<comment type="similarity">
    <text evidence="2">Belongs to the CRF-binding protein family.</text>
</comment>
<dbReference type="EMBL" id="JAEAOA010000720">
    <property type="protein sequence ID" value="KAK3609961.1"/>
    <property type="molecule type" value="Genomic_DNA"/>
</dbReference>
<dbReference type="GO" id="GO:0009755">
    <property type="term" value="P:hormone-mediated signaling pathway"/>
    <property type="evidence" value="ECO:0007669"/>
    <property type="project" value="TreeGrafter"/>
</dbReference>
<evidence type="ECO:0000256" key="4">
    <source>
        <dbReference type="ARBA" id="ARBA00022525"/>
    </source>
</evidence>
<dbReference type="Proteomes" id="UP001195483">
    <property type="component" value="Unassembled WGS sequence"/>
</dbReference>
<comment type="caution">
    <text evidence="13">The sequence shown here is derived from an EMBL/GenBank/DDBJ whole genome shotgun (WGS) entry which is preliminary data.</text>
</comment>
<protein>
    <recommendedName>
        <fullName evidence="3">Corticotropin-releasing factor-binding protein</fullName>
    </recommendedName>
    <alternativeName>
        <fullName evidence="9">Corticotropin-releasing hormone-binding protein</fullName>
    </alternativeName>
</protein>
<dbReference type="Gene3D" id="2.60.120.290">
    <property type="entry name" value="Spermadhesin, CUB domain"/>
    <property type="match status" value="1"/>
</dbReference>
<keyword evidence="4" id="KW-0964">Secreted</keyword>
<dbReference type="InterPro" id="IPR008435">
    <property type="entry name" value="CRF-bd"/>
</dbReference>
<evidence type="ECO:0000259" key="12">
    <source>
        <dbReference type="Pfam" id="PF23541"/>
    </source>
</evidence>
<evidence type="ECO:0000256" key="2">
    <source>
        <dbReference type="ARBA" id="ARBA00008313"/>
    </source>
</evidence>
<evidence type="ECO:0000256" key="6">
    <source>
        <dbReference type="ARBA" id="ARBA00023157"/>
    </source>
</evidence>
<dbReference type="InterPro" id="IPR035914">
    <property type="entry name" value="Sperma_CUB_dom_sf"/>
</dbReference>
<dbReference type="PANTHER" id="PTHR10278:SF0">
    <property type="entry name" value="CORTICOTROPIN-RELEASING FACTOR-BINDING PROTEIN"/>
    <property type="match status" value="1"/>
</dbReference>
<dbReference type="InterPro" id="IPR056177">
    <property type="entry name" value="CRF-BP_N"/>
</dbReference>
<dbReference type="AlphaFoldDB" id="A0AAE0WCT6"/>
<organism evidence="13 14">
    <name type="scientific">Potamilus streckersoni</name>
    <dbReference type="NCBI Taxonomy" id="2493646"/>
    <lineage>
        <taxon>Eukaryota</taxon>
        <taxon>Metazoa</taxon>
        <taxon>Spiralia</taxon>
        <taxon>Lophotrochozoa</taxon>
        <taxon>Mollusca</taxon>
        <taxon>Bivalvia</taxon>
        <taxon>Autobranchia</taxon>
        <taxon>Heteroconchia</taxon>
        <taxon>Palaeoheterodonta</taxon>
        <taxon>Unionida</taxon>
        <taxon>Unionoidea</taxon>
        <taxon>Unionidae</taxon>
        <taxon>Ambleminae</taxon>
        <taxon>Lampsilini</taxon>
        <taxon>Potamilus</taxon>
    </lineage>
</organism>
<evidence type="ECO:0000256" key="3">
    <source>
        <dbReference type="ARBA" id="ARBA00015713"/>
    </source>
</evidence>
<keyword evidence="5 10" id="KW-0732">Signal</keyword>
<sequence length="306" mass="33989">MKILIAVTCLLEIGLLLALPYKKHKLELLKRKSRSTDDFIPCTHMVSSPGEYWYQSPGSNDVCGLYLIGQPEQLIEIQFTQFDISCETGGLLAVFDGWELNNQYFPGVEDHSLPMIERYRTFCGEEAPKTLYISSQNVALIQFRIPQAGEGFKVKVGFGINPQPCNVMAMTTEGVFTMKNFGLQRNCTVSIINPVKIKMVNVDVSVSGERTSIKRETGLTNKCTDFGGGDYVQLLDGSGLDPAYMETEAVFCGQESSTDKTFDVVLGCQNSVVRMVSSGKFYNSLTFIFWPLSQHDIYDSGVPGHC</sequence>